<feature type="transmembrane region" description="Helical" evidence="6">
    <location>
        <begin position="280"/>
        <end position="297"/>
    </location>
</feature>
<comment type="subcellular location">
    <subcellularLocation>
        <location evidence="1">Cell membrane</location>
        <topology evidence="1">Multi-pass membrane protein</topology>
    </subcellularLocation>
</comment>
<feature type="transmembrane region" description="Helical" evidence="6">
    <location>
        <begin position="140"/>
        <end position="162"/>
    </location>
</feature>
<evidence type="ECO:0000256" key="6">
    <source>
        <dbReference type="SAM" id="Phobius"/>
    </source>
</evidence>
<organism evidence="8">
    <name type="scientific">freshwater metagenome</name>
    <dbReference type="NCBI Taxonomy" id="449393"/>
    <lineage>
        <taxon>unclassified sequences</taxon>
        <taxon>metagenomes</taxon>
        <taxon>ecological metagenomes</taxon>
    </lineage>
</organism>
<feature type="transmembrane region" description="Helical" evidence="6">
    <location>
        <begin position="48"/>
        <end position="71"/>
    </location>
</feature>
<feature type="transmembrane region" description="Helical" evidence="6">
    <location>
        <begin position="338"/>
        <end position="360"/>
    </location>
</feature>
<dbReference type="InterPro" id="IPR050189">
    <property type="entry name" value="MFS_Efflux_Transporters"/>
</dbReference>
<gene>
    <name evidence="8" type="ORF">UFOPK2366_00757</name>
</gene>
<keyword evidence="4 6" id="KW-1133">Transmembrane helix</keyword>
<dbReference type="PANTHER" id="PTHR43124:SF3">
    <property type="entry name" value="CHLORAMPHENICOL EFFLUX PUMP RV0191"/>
    <property type="match status" value="1"/>
</dbReference>
<feature type="transmembrane region" description="Helical" evidence="6">
    <location>
        <begin position="110"/>
        <end position="128"/>
    </location>
</feature>
<keyword evidence="5 6" id="KW-0472">Membrane</keyword>
<dbReference type="Gene3D" id="1.20.1250.20">
    <property type="entry name" value="MFS general substrate transporter like domains"/>
    <property type="match status" value="1"/>
</dbReference>
<dbReference type="GO" id="GO:0005886">
    <property type="term" value="C:plasma membrane"/>
    <property type="evidence" value="ECO:0007669"/>
    <property type="project" value="UniProtKB-SubCell"/>
</dbReference>
<dbReference type="PANTHER" id="PTHR43124">
    <property type="entry name" value="PURINE EFFLUX PUMP PBUE"/>
    <property type="match status" value="1"/>
</dbReference>
<name>A0A6J6P3E6_9ZZZZ</name>
<dbReference type="EMBL" id="CAEZXM010000119">
    <property type="protein sequence ID" value="CAB4691004.1"/>
    <property type="molecule type" value="Genomic_DNA"/>
</dbReference>
<feature type="transmembrane region" description="Helical" evidence="6">
    <location>
        <begin position="303"/>
        <end position="326"/>
    </location>
</feature>
<keyword evidence="2" id="KW-1003">Cell membrane</keyword>
<dbReference type="InterPro" id="IPR020846">
    <property type="entry name" value="MFS_dom"/>
</dbReference>
<dbReference type="AlphaFoldDB" id="A0A6J6P3E6"/>
<evidence type="ECO:0000256" key="3">
    <source>
        <dbReference type="ARBA" id="ARBA00022692"/>
    </source>
</evidence>
<evidence type="ECO:0000313" key="8">
    <source>
        <dbReference type="EMBL" id="CAB4691004.1"/>
    </source>
</evidence>
<dbReference type="Pfam" id="PF07690">
    <property type="entry name" value="MFS_1"/>
    <property type="match status" value="1"/>
</dbReference>
<feature type="transmembrane region" description="Helical" evidence="6">
    <location>
        <begin position="168"/>
        <end position="186"/>
    </location>
</feature>
<proteinExistence type="predicted"/>
<evidence type="ECO:0000256" key="1">
    <source>
        <dbReference type="ARBA" id="ARBA00004651"/>
    </source>
</evidence>
<keyword evidence="3 6" id="KW-0812">Transmembrane</keyword>
<protein>
    <submittedName>
        <fullName evidence="8">Unannotated protein</fullName>
    </submittedName>
</protein>
<dbReference type="SUPFAM" id="SSF103473">
    <property type="entry name" value="MFS general substrate transporter"/>
    <property type="match status" value="1"/>
</dbReference>
<feature type="transmembrane region" description="Helical" evidence="6">
    <location>
        <begin position="83"/>
        <end position="104"/>
    </location>
</feature>
<dbReference type="GO" id="GO:0022857">
    <property type="term" value="F:transmembrane transporter activity"/>
    <property type="evidence" value="ECO:0007669"/>
    <property type="project" value="InterPro"/>
</dbReference>
<dbReference type="PROSITE" id="PS50850">
    <property type="entry name" value="MFS"/>
    <property type="match status" value="1"/>
</dbReference>
<evidence type="ECO:0000256" key="5">
    <source>
        <dbReference type="ARBA" id="ARBA00023136"/>
    </source>
</evidence>
<feature type="transmembrane region" description="Helical" evidence="6">
    <location>
        <begin position="249"/>
        <end position="268"/>
    </location>
</feature>
<feature type="transmembrane region" description="Helical" evidence="6">
    <location>
        <begin position="214"/>
        <end position="237"/>
    </location>
</feature>
<dbReference type="InterPro" id="IPR036259">
    <property type="entry name" value="MFS_trans_sf"/>
</dbReference>
<feature type="transmembrane region" description="Helical" evidence="6">
    <location>
        <begin position="366"/>
        <end position="384"/>
    </location>
</feature>
<sequence>MLSARLDTSYAPEVRRAITPLTIAKIGANSAYRFAPPFLATISGNMHASLPAVGAALAVGELGGLAAPILGRIAARATRRTTICGGLLALSIAATGCAASRNIYQLGVCLAILTMAKIVFDVGVISWLSDRVAYEQRGRAVGLTETAWAGSLFIGVVIMGLVTGATSWRWGYAVAAVAIICCSAFLRQHLPDEATPSRVPRSADHVKPRLGQGWWVIIAMLALTACAQSVFVTFGKWLKDSFGFSDTDIAIVIFGFGAVELIATSSMIRFSDRWGKQRSAISGAALIIPFGIALAATSSHVYIALPLLALYIGAFEFAIVSALPLASNLVPEHPSMGLGFVIAGGTLGRAVMSAPATAAFAAHGMWLPAILGACCASITVFSHWRYRVSLGRWL</sequence>
<evidence type="ECO:0000259" key="7">
    <source>
        <dbReference type="PROSITE" id="PS50850"/>
    </source>
</evidence>
<feature type="domain" description="Major facilitator superfamily (MFS) profile" evidence="7">
    <location>
        <begin position="1"/>
        <end position="387"/>
    </location>
</feature>
<evidence type="ECO:0000256" key="4">
    <source>
        <dbReference type="ARBA" id="ARBA00022989"/>
    </source>
</evidence>
<reference evidence="8" key="1">
    <citation type="submission" date="2020-05" db="EMBL/GenBank/DDBJ databases">
        <authorList>
            <person name="Chiriac C."/>
            <person name="Salcher M."/>
            <person name="Ghai R."/>
            <person name="Kavagutti S V."/>
        </authorList>
    </citation>
    <scope>NUCLEOTIDE SEQUENCE</scope>
</reference>
<evidence type="ECO:0000256" key="2">
    <source>
        <dbReference type="ARBA" id="ARBA00022475"/>
    </source>
</evidence>
<accession>A0A6J6P3E6</accession>
<dbReference type="InterPro" id="IPR011701">
    <property type="entry name" value="MFS"/>
</dbReference>